<feature type="transmembrane region" description="Helical" evidence="7">
    <location>
        <begin position="156"/>
        <end position="178"/>
    </location>
</feature>
<dbReference type="GO" id="GO:0005886">
    <property type="term" value="C:plasma membrane"/>
    <property type="evidence" value="ECO:0007669"/>
    <property type="project" value="TreeGrafter"/>
</dbReference>
<accession>A0A2J8SN28</accession>
<keyword evidence="5 7" id="KW-0472">Membrane</keyword>
<evidence type="ECO:0000256" key="3">
    <source>
        <dbReference type="ARBA" id="ARBA00022692"/>
    </source>
</evidence>
<evidence type="ECO:0000256" key="7">
    <source>
        <dbReference type="SAM" id="Phobius"/>
    </source>
</evidence>
<dbReference type="EMBL" id="NDHI03003558">
    <property type="protein sequence ID" value="PNJ22182.1"/>
    <property type="molecule type" value="Genomic_DNA"/>
</dbReference>
<dbReference type="Pfam" id="PF04103">
    <property type="entry name" value="CD20"/>
    <property type="match status" value="1"/>
</dbReference>
<comment type="subcellular location">
    <subcellularLocation>
        <location evidence="1">Membrane</location>
        <topology evidence="1">Multi-pass membrane protein</topology>
    </subcellularLocation>
</comment>
<evidence type="ECO:0000256" key="2">
    <source>
        <dbReference type="ARBA" id="ARBA00009565"/>
    </source>
</evidence>
<proteinExistence type="inferred from homology"/>
<keyword evidence="3 7" id="KW-0812">Transmembrane</keyword>
<protein>
    <submittedName>
        <fullName evidence="8">T0147881 isoform 1</fullName>
    </submittedName>
</protein>
<dbReference type="AlphaFoldDB" id="A0A2J8SN28"/>
<evidence type="ECO:0000313" key="8">
    <source>
        <dbReference type="EMBL" id="PNJ22182.1"/>
    </source>
</evidence>
<dbReference type="GO" id="GO:0007166">
    <property type="term" value="P:cell surface receptor signaling pathway"/>
    <property type="evidence" value="ECO:0007669"/>
    <property type="project" value="TreeGrafter"/>
</dbReference>
<dbReference type="InterPro" id="IPR007237">
    <property type="entry name" value="CD20-like"/>
</dbReference>
<evidence type="ECO:0000256" key="5">
    <source>
        <dbReference type="ARBA" id="ARBA00023136"/>
    </source>
</evidence>
<comment type="caution">
    <text evidence="8">The sequence shown here is derived from an EMBL/GenBank/DDBJ whole genome shotgun (WGS) entry which is preliminary data.</text>
</comment>
<reference evidence="8" key="1">
    <citation type="submission" date="2017-12" db="EMBL/GenBank/DDBJ databases">
        <title>High-resolution comparative analysis of great ape genomes.</title>
        <authorList>
            <person name="Pollen A."/>
            <person name="Hastie A."/>
            <person name="Hormozdiari F."/>
            <person name="Dougherty M."/>
            <person name="Liu R."/>
            <person name="Chaisson M."/>
            <person name="Hoppe E."/>
            <person name="Hill C."/>
            <person name="Pang A."/>
            <person name="Hillier L."/>
            <person name="Baker C."/>
            <person name="Armstrong J."/>
            <person name="Shendure J."/>
            <person name="Paten B."/>
            <person name="Wilson R."/>
            <person name="Chao H."/>
            <person name="Schneider V."/>
            <person name="Ventura M."/>
            <person name="Kronenberg Z."/>
            <person name="Murali S."/>
            <person name="Gordon D."/>
            <person name="Cantsilieris S."/>
            <person name="Munson K."/>
            <person name="Nelson B."/>
            <person name="Raja A."/>
            <person name="Underwood J."/>
            <person name="Diekhans M."/>
            <person name="Fiddes I."/>
            <person name="Haussler D."/>
            <person name="Eichler E."/>
        </authorList>
    </citation>
    <scope>NUCLEOTIDE SEQUENCE [LARGE SCALE GENOMIC DNA]</scope>
    <source>
        <strain evidence="8">Susie</strain>
    </source>
</reference>
<evidence type="ECO:0000256" key="1">
    <source>
        <dbReference type="ARBA" id="ARBA00004141"/>
    </source>
</evidence>
<feature type="transmembrane region" description="Helical" evidence="7">
    <location>
        <begin position="190"/>
        <end position="209"/>
    </location>
</feature>
<dbReference type="PANTHER" id="PTHR23320">
    <property type="entry name" value="MEMBRANE-SPANNING 4-DOMAINS SUBFAMILY A MS4A -RELATED"/>
    <property type="match status" value="1"/>
</dbReference>
<keyword evidence="4 7" id="KW-1133">Transmembrane helix</keyword>
<evidence type="ECO:0000256" key="6">
    <source>
        <dbReference type="SAM" id="MobiDB-lite"/>
    </source>
</evidence>
<name>A0A2J8SN28_PONAB</name>
<comment type="similarity">
    <text evidence="2">Belongs to the MS4A family.</text>
</comment>
<dbReference type="InterPro" id="IPR030417">
    <property type="entry name" value="MS4A"/>
</dbReference>
<sequence length="393" mass="41464">MTEQVIGANSVPGIIAPGNVHVIQPSYPVASGSHLQPSEVTTYPMSPKVIQCDTGRANLQNLLVVNQNSVAGVQSQPIGYQRQYPAGTASLQTVPGVIQYTQGMTNLQTQPGDLQNPLNANPGLTHTSNSSQWNTSFASFTSFNPKKFINEEVRTLGVSAIQILNGLTHIFSAINPVLYHYSSVTWLTGYPLWGGLSYIVSGSLSVWAAKDPSPCVVNSSISLNIISALFAFAGIFIIITDLILYHVTTYTKAVSGSLLPFALLEFILTCVVSHFGCQATCCRQFENVTVIPTVFSFNPANTTTSPVNATTGPVNATTGPVSATNGPVNTTIHPVNTTTSPVNITTGPVNANIGPVNVTTGPVNTTTAPAKATTSYVNAIHTSNVPPNPHTKK</sequence>
<feature type="region of interest" description="Disordered" evidence="6">
    <location>
        <begin position="306"/>
        <end position="341"/>
    </location>
</feature>
<feature type="transmembrane region" description="Helical" evidence="7">
    <location>
        <begin position="257"/>
        <end position="277"/>
    </location>
</feature>
<evidence type="ECO:0000256" key="4">
    <source>
        <dbReference type="ARBA" id="ARBA00022989"/>
    </source>
</evidence>
<feature type="transmembrane region" description="Helical" evidence="7">
    <location>
        <begin position="221"/>
        <end position="245"/>
    </location>
</feature>
<organism evidence="8">
    <name type="scientific">Pongo abelii</name>
    <name type="common">Sumatran orangutan</name>
    <name type="synonym">Pongo pygmaeus abelii</name>
    <dbReference type="NCBI Taxonomy" id="9601"/>
    <lineage>
        <taxon>Eukaryota</taxon>
        <taxon>Metazoa</taxon>
        <taxon>Chordata</taxon>
        <taxon>Craniata</taxon>
        <taxon>Vertebrata</taxon>
        <taxon>Euteleostomi</taxon>
        <taxon>Mammalia</taxon>
        <taxon>Eutheria</taxon>
        <taxon>Euarchontoglires</taxon>
        <taxon>Primates</taxon>
        <taxon>Haplorrhini</taxon>
        <taxon>Catarrhini</taxon>
        <taxon>Hominidae</taxon>
        <taxon>Pongo</taxon>
    </lineage>
</organism>
<dbReference type="PANTHER" id="PTHR23320:SF37">
    <property type="entry name" value="MEMBRANE-SPANNING 4-DOMAINS SUBFAMILY A MEMBER 18"/>
    <property type="match status" value="1"/>
</dbReference>
<gene>
    <name evidence="8" type="ORF">CR201_G0041643</name>
</gene>